<feature type="domain" description="Putative Flp pilus-assembly TadG-like N-terminal" evidence="1">
    <location>
        <begin position="2"/>
        <end position="41"/>
    </location>
</feature>
<protein>
    <recommendedName>
        <fullName evidence="1">Putative Flp pilus-assembly TadG-like N-terminal domain-containing protein</fullName>
    </recommendedName>
</protein>
<dbReference type="EMBL" id="BNAP01000011">
    <property type="protein sequence ID" value="GHG93851.1"/>
    <property type="molecule type" value="Genomic_DNA"/>
</dbReference>
<reference evidence="2" key="2">
    <citation type="submission" date="2020-09" db="EMBL/GenBank/DDBJ databases">
        <authorList>
            <person name="Sun Q."/>
            <person name="Zhou Y."/>
        </authorList>
    </citation>
    <scope>NUCLEOTIDE SEQUENCE</scope>
    <source>
        <strain evidence="2">CGMCC 1.7081</strain>
    </source>
</reference>
<dbReference type="Pfam" id="PF13400">
    <property type="entry name" value="Tad"/>
    <property type="match status" value="1"/>
</dbReference>
<dbReference type="AlphaFoldDB" id="A0A8J3MD79"/>
<reference evidence="2" key="1">
    <citation type="journal article" date="2014" name="Int. J. Syst. Evol. Microbiol.">
        <title>Complete genome sequence of Corynebacterium casei LMG S-19264T (=DSM 44701T), isolated from a smear-ripened cheese.</title>
        <authorList>
            <consortium name="US DOE Joint Genome Institute (JGI-PGF)"/>
            <person name="Walter F."/>
            <person name="Albersmeier A."/>
            <person name="Kalinowski J."/>
            <person name="Ruckert C."/>
        </authorList>
    </citation>
    <scope>NUCLEOTIDE SEQUENCE</scope>
    <source>
        <strain evidence="2">CGMCC 1.7081</strain>
    </source>
</reference>
<organism evidence="2 3">
    <name type="scientific">Pseudodonghicola xiamenensis</name>
    <dbReference type="NCBI Taxonomy" id="337702"/>
    <lineage>
        <taxon>Bacteria</taxon>
        <taxon>Pseudomonadati</taxon>
        <taxon>Pseudomonadota</taxon>
        <taxon>Alphaproteobacteria</taxon>
        <taxon>Rhodobacterales</taxon>
        <taxon>Paracoccaceae</taxon>
        <taxon>Pseudodonghicola</taxon>
    </lineage>
</organism>
<comment type="caution">
    <text evidence="2">The sequence shown here is derived from an EMBL/GenBank/DDBJ whole genome shotgun (WGS) entry which is preliminary data.</text>
</comment>
<evidence type="ECO:0000259" key="1">
    <source>
        <dbReference type="Pfam" id="PF13400"/>
    </source>
</evidence>
<dbReference type="InterPro" id="IPR028087">
    <property type="entry name" value="Tad_N"/>
</dbReference>
<evidence type="ECO:0000313" key="3">
    <source>
        <dbReference type="Proteomes" id="UP000611500"/>
    </source>
</evidence>
<keyword evidence="3" id="KW-1185">Reference proteome</keyword>
<accession>A0A8J3MD79</accession>
<name>A0A8J3MD79_9RHOB</name>
<proteinExistence type="predicted"/>
<evidence type="ECO:0000313" key="2">
    <source>
        <dbReference type="EMBL" id="GHG93851.1"/>
    </source>
</evidence>
<dbReference type="Proteomes" id="UP000611500">
    <property type="component" value="Unassembled WGS sequence"/>
</dbReference>
<gene>
    <name evidence="2" type="ORF">GCM10010961_26610</name>
</gene>
<sequence length="541" mass="56799">MVLLLPGVLLLGGLAVDLSQLNAQKLYAQGQADLAAQSAASRLYDLDAARGLAEYVVHSNDQYGEITLTTDDIIFGAFSPSTGFVAAENQSDPTGVNAVKVTVAMPWYAFLWSAFVPKDSRLITRSAVAHTKGAYAAFTLRNRLLSVHTDESPLLAPLLNALLGEDRLGIDLDVLGYTGLADATVNINRLLNLVSLNVDAGVATFGDVLDLPIDTGVLLENLLEAAGLDPTLVSGASGNISLGQLLHLSPQLLEVKLGDILPDLNIGLYDLLTAAAGLSGADPSERLSVDLGLDLSPLANVQLETGLIRSPVTFAGPVSEEEPLTGSISQLDLALQTELLNLGVPLLNLSLSLDAANATATLVDLNCDATEDDDIVATFEVQSSAAGLGLGLSLFAPINGDDGKQTEAVELAPSTQTIYIRKDEIGVPVAVPGTILLDSLITSLGDVLRGLTNSLVDDRDRWSICKGPLSCLINLVLVTVDELVSHIANLLDLIAKLFTYLIPVNELAENLLTLLGIDTARVDIILNDYTCSGRGGVSLVN</sequence>